<dbReference type="PROSITE" id="PS50109">
    <property type="entry name" value="HIS_KIN"/>
    <property type="match status" value="1"/>
</dbReference>
<dbReference type="SMART" id="SM00388">
    <property type="entry name" value="HisKA"/>
    <property type="match status" value="1"/>
</dbReference>
<dbReference type="PRINTS" id="PR00344">
    <property type="entry name" value="BCTRLSENSOR"/>
</dbReference>
<evidence type="ECO:0000256" key="6">
    <source>
        <dbReference type="ARBA" id="ARBA00022679"/>
    </source>
</evidence>
<dbReference type="AlphaFoldDB" id="A0AAE9Z8G2"/>
<sequence>MTRLFISLYLGILATFMVFILVAHLINTFLIVDIENIIDAEQFSAEVALLERLDPHISRQERQRLIQEVAQKNQLLITEIKKDEVPEHVQDQLDAYPVWFDDDEYDYFRAFSPLQYYRLSEDEDNELLLIDDKVAMAIFIAFIVFIALNCFIWLYGLHRKLRHLEDTADKISRGQLHQRAPVKKSLRVGRLNLRFNEMAGRIEQLLLGHKRLTQAVAHELRSPLFRLQLQIDLLDQAKEEDRQAHLRSLEEDVHQLNELVDEFLEYGKMQRSELALTSESVWVTPFVEELCDNLALENRESATEIKLESTIASDLRIEADKGKLTRALNNLLRNAIKYGNARIKLKVSREQDLLAFSVEDDGEGIPEQYREQIFQPYFRLNTKAHDRVSGYGLGLTICREIAELHRGTLRVQQSEFGGAAFKLKLPLG</sequence>
<dbReference type="InterPro" id="IPR003661">
    <property type="entry name" value="HisK_dim/P_dom"/>
</dbReference>
<evidence type="ECO:0000313" key="14">
    <source>
        <dbReference type="Proteomes" id="UP000032352"/>
    </source>
</evidence>
<name>A0AAE9Z8G2_9GAMM</name>
<reference evidence="13 14" key="1">
    <citation type="journal article" date="2015" name="Genome Announc.">
        <title>Draft Genome Sequences of Marine Isolates of Thalassomonas viridans and Thalassomonas actiniarum.</title>
        <authorList>
            <person name="Olonade I."/>
            <person name="van Zyl L.J."/>
            <person name="Trindade M."/>
        </authorList>
    </citation>
    <scope>NUCLEOTIDE SEQUENCE [LARGE SCALE GENOMIC DNA]</scope>
    <source>
        <strain evidence="13 14">XOM25</strain>
    </source>
</reference>
<dbReference type="Proteomes" id="UP000032352">
    <property type="component" value="Chromosome"/>
</dbReference>
<dbReference type="Pfam" id="PF02518">
    <property type="entry name" value="HATPase_c"/>
    <property type="match status" value="1"/>
</dbReference>
<gene>
    <name evidence="13" type="ORF">SG34_014315</name>
</gene>
<evidence type="ECO:0000256" key="7">
    <source>
        <dbReference type="ARBA" id="ARBA00022741"/>
    </source>
</evidence>
<dbReference type="InterPro" id="IPR050980">
    <property type="entry name" value="2C_sensor_his_kinase"/>
</dbReference>
<dbReference type="InterPro" id="IPR003594">
    <property type="entry name" value="HATPase_dom"/>
</dbReference>
<dbReference type="GO" id="GO:0005524">
    <property type="term" value="F:ATP binding"/>
    <property type="evidence" value="ECO:0007669"/>
    <property type="project" value="UniProtKB-KW"/>
</dbReference>
<keyword evidence="9" id="KW-0067">ATP-binding</keyword>
<proteinExistence type="predicted"/>
<evidence type="ECO:0000256" key="2">
    <source>
        <dbReference type="ARBA" id="ARBA00004651"/>
    </source>
</evidence>
<evidence type="ECO:0000313" key="13">
    <source>
        <dbReference type="EMBL" id="WDE07954.1"/>
    </source>
</evidence>
<dbReference type="CDD" id="cd00082">
    <property type="entry name" value="HisKA"/>
    <property type="match status" value="1"/>
</dbReference>
<dbReference type="InterPro" id="IPR036890">
    <property type="entry name" value="HATPase_C_sf"/>
</dbReference>
<feature type="domain" description="Histidine kinase" evidence="11">
    <location>
        <begin position="215"/>
        <end position="428"/>
    </location>
</feature>
<dbReference type="SMART" id="SM00387">
    <property type="entry name" value="HATPase_c"/>
    <property type="match status" value="1"/>
</dbReference>
<keyword evidence="10" id="KW-0812">Transmembrane</keyword>
<keyword evidence="10" id="KW-0472">Membrane</keyword>
<protein>
    <recommendedName>
        <fullName evidence="3">histidine kinase</fullName>
        <ecNumber evidence="3">2.7.13.3</ecNumber>
    </recommendedName>
</protein>
<dbReference type="PROSITE" id="PS50885">
    <property type="entry name" value="HAMP"/>
    <property type="match status" value="1"/>
</dbReference>
<comment type="subcellular location">
    <subcellularLocation>
        <location evidence="2">Cell membrane</location>
        <topology evidence="2">Multi-pass membrane protein</topology>
    </subcellularLocation>
</comment>
<dbReference type="PANTHER" id="PTHR44936">
    <property type="entry name" value="SENSOR PROTEIN CREC"/>
    <property type="match status" value="1"/>
</dbReference>
<keyword evidence="6" id="KW-0808">Transferase</keyword>
<evidence type="ECO:0000256" key="9">
    <source>
        <dbReference type="ARBA" id="ARBA00022840"/>
    </source>
</evidence>
<evidence type="ECO:0000256" key="3">
    <source>
        <dbReference type="ARBA" id="ARBA00012438"/>
    </source>
</evidence>
<evidence type="ECO:0000256" key="1">
    <source>
        <dbReference type="ARBA" id="ARBA00000085"/>
    </source>
</evidence>
<evidence type="ECO:0000256" key="4">
    <source>
        <dbReference type="ARBA" id="ARBA00022475"/>
    </source>
</evidence>
<dbReference type="EC" id="2.7.13.3" evidence="3"/>
<dbReference type="RefSeq" id="WP_084723900.1">
    <property type="nucleotide sequence ID" value="NZ_CP059733.1"/>
</dbReference>
<keyword evidence="14" id="KW-1185">Reference proteome</keyword>
<dbReference type="SUPFAM" id="SSF47384">
    <property type="entry name" value="Homodimeric domain of signal transducing histidine kinase"/>
    <property type="match status" value="1"/>
</dbReference>
<reference evidence="13 14" key="2">
    <citation type="journal article" date="2022" name="Mar. Drugs">
        <title>Bioassay-Guided Fractionation Leads to the Detection of Cholic Acid Generated by the Rare Thalassomonas sp.</title>
        <authorList>
            <person name="Pheiffer F."/>
            <person name="Schneider Y.K."/>
            <person name="Hansen E.H."/>
            <person name="Andersen J.H."/>
            <person name="Isaksson J."/>
            <person name="Busche T."/>
            <person name="R C."/>
            <person name="Kalinowski J."/>
            <person name="Zyl L.V."/>
            <person name="Trindade M."/>
        </authorList>
    </citation>
    <scope>NUCLEOTIDE SEQUENCE [LARGE SCALE GENOMIC DNA]</scope>
    <source>
        <strain evidence="13 14">XOM25</strain>
    </source>
</reference>
<dbReference type="SMART" id="SM00304">
    <property type="entry name" value="HAMP"/>
    <property type="match status" value="1"/>
</dbReference>
<evidence type="ECO:0000256" key="5">
    <source>
        <dbReference type="ARBA" id="ARBA00022553"/>
    </source>
</evidence>
<dbReference type="Gene3D" id="1.10.287.130">
    <property type="match status" value="1"/>
</dbReference>
<feature type="transmembrane region" description="Helical" evidence="10">
    <location>
        <begin position="134"/>
        <end position="155"/>
    </location>
</feature>
<dbReference type="Gene3D" id="6.10.340.10">
    <property type="match status" value="1"/>
</dbReference>
<dbReference type="EMBL" id="CP059733">
    <property type="protein sequence ID" value="WDE07954.1"/>
    <property type="molecule type" value="Genomic_DNA"/>
</dbReference>
<dbReference type="KEGG" id="tvd:SG34_014315"/>
<dbReference type="GO" id="GO:0005886">
    <property type="term" value="C:plasma membrane"/>
    <property type="evidence" value="ECO:0007669"/>
    <property type="project" value="UniProtKB-SubCell"/>
</dbReference>
<keyword evidence="4" id="KW-1003">Cell membrane</keyword>
<dbReference type="InterPro" id="IPR036097">
    <property type="entry name" value="HisK_dim/P_sf"/>
</dbReference>
<evidence type="ECO:0000259" key="12">
    <source>
        <dbReference type="PROSITE" id="PS50885"/>
    </source>
</evidence>
<feature type="domain" description="HAMP" evidence="12">
    <location>
        <begin position="155"/>
        <end position="207"/>
    </location>
</feature>
<dbReference type="InterPro" id="IPR004358">
    <property type="entry name" value="Sig_transdc_His_kin-like_C"/>
</dbReference>
<dbReference type="CDD" id="cd00075">
    <property type="entry name" value="HATPase"/>
    <property type="match status" value="1"/>
</dbReference>
<accession>A0AAE9Z8G2</accession>
<dbReference type="Pfam" id="PF00512">
    <property type="entry name" value="HisKA"/>
    <property type="match status" value="1"/>
</dbReference>
<keyword evidence="5" id="KW-0597">Phosphoprotein</keyword>
<dbReference type="InterPro" id="IPR003660">
    <property type="entry name" value="HAMP_dom"/>
</dbReference>
<evidence type="ECO:0000259" key="11">
    <source>
        <dbReference type="PROSITE" id="PS50109"/>
    </source>
</evidence>
<evidence type="ECO:0000256" key="10">
    <source>
        <dbReference type="SAM" id="Phobius"/>
    </source>
</evidence>
<organism evidence="13 14">
    <name type="scientific">Thalassomonas viridans</name>
    <dbReference type="NCBI Taxonomy" id="137584"/>
    <lineage>
        <taxon>Bacteria</taxon>
        <taxon>Pseudomonadati</taxon>
        <taxon>Pseudomonadota</taxon>
        <taxon>Gammaproteobacteria</taxon>
        <taxon>Alteromonadales</taxon>
        <taxon>Colwelliaceae</taxon>
        <taxon>Thalassomonas</taxon>
    </lineage>
</organism>
<keyword evidence="7" id="KW-0547">Nucleotide-binding</keyword>
<evidence type="ECO:0000256" key="8">
    <source>
        <dbReference type="ARBA" id="ARBA00022777"/>
    </source>
</evidence>
<dbReference type="CDD" id="cd06225">
    <property type="entry name" value="HAMP"/>
    <property type="match status" value="1"/>
</dbReference>
<dbReference type="InterPro" id="IPR005467">
    <property type="entry name" value="His_kinase_dom"/>
</dbReference>
<keyword evidence="10" id="KW-1133">Transmembrane helix</keyword>
<keyword evidence="8" id="KW-0418">Kinase</keyword>
<dbReference type="Pfam" id="PF00672">
    <property type="entry name" value="HAMP"/>
    <property type="match status" value="1"/>
</dbReference>
<dbReference type="GO" id="GO:0000155">
    <property type="term" value="F:phosphorelay sensor kinase activity"/>
    <property type="evidence" value="ECO:0007669"/>
    <property type="project" value="InterPro"/>
</dbReference>
<dbReference type="SUPFAM" id="SSF55874">
    <property type="entry name" value="ATPase domain of HSP90 chaperone/DNA topoisomerase II/histidine kinase"/>
    <property type="match status" value="1"/>
</dbReference>
<feature type="transmembrane region" description="Helical" evidence="10">
    <location>
        <begin position="7"/>
        <end position="26"/>
    </location>
</feature>
<dbReference type="Gene3D" id="3.30.565.10">
    <property type="entry name" value="Histidine kinase-like ATPase, C-terminal domain"/>
    <property type="match status" value="1"/>
</dbReference>
<dbReference type="PANTHER" id="PTHR44936:SF10">
    <property type="entry name" value="SENSOR PROTEIN RSTB"/>
    <property type="match status" value="1"/>
</dbReference>
<comment type="catalytic activity">
    <reaction evidence="1">
        <text>ATP + protein L-histidine = ADP + protein N-phospho-L-histidine.</text>
        <dbReference type="EC" id="2.7.13.3"/>
    </reaction>
</comment>